<dbReference type="RefSeq" id="XP_049148011.1">
    <property type="nucleotide sequence ID" value="XM_049290866.1"/>
</dbReference>
<dbReference type="Proteomes" id="UP000830671">
    <property type="component" value="Chromosome 6"/>
</dbReference>
<gene>
    <name evidence="2" type="ORF">CLUP02_11901</name>
</gene>
<evidence type="ECO:0000313" key="2">
    <source>
        <dbReference type="EMBL" id="UQC86400.1"/>
    </source>
</evidence>
<protein>
    <submittedName>
        <fullName evidence="2">Uncharacterized protein</fullName>
    </submittedName>
</protein>
<dbReference type="AlphaFoldDB" id="A0A9Q8SZV8"/>
<feature type="compositionally biased region" description="Basic and acidic residues" evidence="1">
    <location>
        <begin position="28"/>
        <end position="40"/>
    </location>
</feature>
<evidence type="ECO:0000313" key="3">
    <source>
        <dbReference type="Proteomes" id="UP000830671"/>
    </source>
</evidence>
<sequence length="98" mass="10948">MAQPNTDQGAPYRPQDQNEAKVSAMTCKDGKVSHGKKASTDYRPDTTWNTCFVSHEVLGKETLLQLLERTRVPDSVESLAATPHDHFMSRSLLVEDTM</sequence>
<dbReference type="KEGG" id="clup:CLUP02_11901"/>
<proteinExistence type="predicted"/>
<evidence type="ECO:0000256" key="1">
    <source>
        <dbReference type="SAM" id="MobiDB-lite"/>
    </source>
</evidence>
<dbReference type="EMBL" id="CP019478">
    <property type="protein sequence ID" value="UQC86400.1"/>
    <property type="molecule type" value="Genomic_DNA"/>
</dbReference>
<feature type="region of interest" description="Disordered" evidence="1">
    <location>
        <begin position="1"/>
        <end position="40"/>
    </location>
</feature>
<keyword evidence="3" id="KW-1185">Reference proteome</keyword>
<organism evidence="2 3">
    <name type="scientific">Colletotrichum lupini</name>
    <dbReference type="NCBI Taxonomy" id="145971"/>
    <lineage>
        <taxon>Eukaryota</taxon>
        <taxon>Fungi</taxon>
        <taxon>Dikarya</taxon>
        <taxon>Ascomycota</taxon>
        <taxon>Pezizomycotina</taxon>
        <taxon>Sordariomycetes</taxon>
        <taxon>Hypocreomycetidae</taxon>
        <taxon>Glomerellales</taxon>
        <taxon>Glomerellaceae</taxon>
        <taxon>Colletotrichum</taxon>
        <taxon>Colletotrichum acutatum species complex</taxon>
    </lineage>
</organism>
<dbReference type="GeneID" id="73345876"/>
<name>A0A9Q8SZV8_9PEZI</name>
<reference evidence="2" key="1">
    <citation type="journal article" date="2021" name="Mol. Plant Microbe Interact.">
        <title>Complete Genome Sequence of the Plant-Pathogenic Fungus Colletotrichum lupini.</title>
        <authorList>
            <person name="Baroncelli R."/>
            <person name="Pensec F."/>
            <person name="Da Lio D."/>
            <person name="Boufleur T."/>
            <person name="Vicente I."/>
            <person name="Sarrocco S."/>
            <person name="Picot A."/>
            <person name="Baraldi E."/>
            <person name="Sukno S."/>
            <person name="Thon M."/>
            <person name="Le Floch G."/>
        </authorList>
    </citation>
    <scope>NUCLEOTIDE SEQUENCE</scope>
    <source>
        <strain evidence="2">IMI 504893</strain>
    </source>
</reference>
<accession>A0A9Q8SZV8</accession>